<comment type="domain">
    <text evidence="8">The C-terminus contains a calmodulin-binding domain, which binds calmodulin in a calcium-dependent fashion.</text>
</comment>
<evidence type="ECO:0000256" key="9">
    <source>
        <dbReference type="SAM" id="MobiDB-lite"/>
    </source>
</evidence>
<evidence type="ECO:0000256" key="4">
    <source>
        <dbReference type="ARBA" id="ARBA00022821"/>
    </source>
</evidence>
<evidence type="ECO:0000256" key="8">
    <source>
        <dbReference type="RuleBase" id="RU280816"/>
    </source>
</evidence>
<gene>
    <name evidence="8" type="primary">MLO</name>
    <name evidence="11" type="ORF">ZIOFF_042971</name>
</gene>
<feature type="transmembrane region" description="Helical" evidence="10">
    <location>
        <begin position="157"/>
        <end position="178"/>
    </location>
</feature>
<comment type="function">
    <text evidence="8">May be involved in modulation of pathogen defense and leaf cell death.</text>
</comment>
<comment type="subcellular location">
    <subcellularLocation>
        <location evidence="1 8">Membrane</location>
        <topology evidence="1 8">Multi-pass membrane protein</topology>
    </subcellularLocation>
</comment>
<accession>A0A8J5FUE8</accession>
<comment type="similarity">
    <text evidence="2 8">Belongs to the MLO family.</text>
</comment>
<evidence type="ECO:0000256" key="2">
    <source>
        <dbReference type="ARBA" id="ARBA00006574"/>
    </source>
</evidence>
<feature type="compositionally biased region" description="Polar residues" evidence="9">
    <location>
        <begin position="365"/>
        <end position="376"/>
    </location>
</feature>
<comment type="caution">
    <text evidence="11">The sequence shown here is derived from an EMBL/GenBank/DDBJ whole genome shotgun (WGS) entry which is preliminary data.</text>
</comment>
<keyword evidence="5 8" id="KW-1133">Transmembrane helix</keyword>
<feature type="transmembrane region" description="Helical" evidence="10">
    <location>
        <begin position="247"/>
        <end position="268"/>
    </location>
</feature>
<dbReference type="Proteomes" id="UP000734854">
    <property type="component" value="Unassembled WGS sequence"/>
</dbReference>
<evidence type="ECO:0000256" key="6">
    <source>
        <dbReference type="ARBA" id="ARBA00023136"/>
    </source>
</evidence>
<keyword evidence="6 8" id="KW-0472">Membrane</keyword>
<evidence type="ECO:0000256" key="3">
    <source>
        <dbReference type="ARBA" id="ARBA00022692"/>
    </source>
</evidence>
<evidence type="ECO:0000256" key="1">
    <source>
        <dbReference type="ARBA" id="ARBA00004141"/>
    </source>
</evidence>
<feature type="region of interest" description="Disordered" evidence="9">
    <location>
        <begin position="435"/>
        <end position="457"/>
    </location>
</feature>
<evidence type="ECO:0000313" key="12">
    <source>
        <dbReference type="Proteomes" id="UP000734854"/>
    </source>
</evidence>
<evidence type="ECO:0000256" key="5">
    <source>
        <dbReference type="ARBA" id="ARBA00022989"/>
    </source>
</evidence>
<sequence length="457" mass="51016">MAGEAGGVESRELDRTPTWAVAIVCSVIILISILLEKGLHHIGEWLSRKNKKALFEALEKVKCELMILGFISLLLTFGQTYISKICIPDSIADTMLPCSIKTTEGTTEEAGREHRRRLLQNVLINQNLKRRMLAAGTIVSCPTGKVPLISVNGIHQLHIFIFFLAVFHVASSAFTMALGRAKMRAWKVWESETSSSESVRKADYLALRHGFINVSSAIDSSGSENSVLWVSAMIVLLLNIHEWEGLFWASLLPLVIILAVGMKLQAIITRMAIEIQERHAVVQGIPLYEFGLKSCFHDNFGFIIARVVIGVGGQVLCCYITLPLYALVSQMGTHMKKTIFDEQTSKALKQWHQAVKRKHEKRSSHGSSTGEQSPQVSPLHRIQRSITTGHISATFTPSTRRNVMDHYDSDTEVQMSTLLENDRQEYGNVKQQLDVEEQTDAGEFSFSKVSIQDRGKP</sequence>
<dbReference type="EMBL" id="JACMSC010000012">
    <property type="protein sequence ID" value="KAG6495180.1"/>
    <property type="molecule type" value="Genomic_DNA"/>
</dbReference>
<protein>
    <recommendedName>
        <fullName evidence="8">MLO-like protein</fullName>
    </recommendedName>
</protein>
<dbReference type="GO" id="GO:0005516">
    <property type="term" value="F:calmodulin binding"/>
    <property type="evidence" value="ECO:0007669"/>
    <property type="project" value="UniProtKB-KW"/>
</dbReference>
<keyword evidence="4 8" id="KW-0611">Plant defense</keyword>
<dbReference type="AlphaFoldDB" id="A0A8J5FUE8"/>
<feature type="compositionally biased region" description="Basic residues" evidence="9">
    <location>
        <begin position="354"/>
        <end position="364"/>
    </location>
</feature>
<evidence type="ECO:0000313" key="11">
    <source>
        <dbReference type="EMBL" id="KAG6495180.1"/>
    </source>
</evidence>
<keyword evidence="12" id="KW-1185">Reference proteome</keyword>
<proteinExistence type="inferred from homology"/>
<keyword evidence="7 8" id="KW-0568">Pathogenesis-related protein</keyword>
<dbReference type="PANTHER" id="PTHR31942">
    <property type="entry name" value="MLO-LIKE PROTEIN 1"/>
    <property type="match status" value="1"/>
</dbReference>
<evidence type="ECO:0000256" key="7">
    <source>
        <dbReference type="ARBA" id="ARBA00023265"/>
    </source>
</evidence>
<feature type="transmembrane region" description="Helical" evidence="10">
    <location>
        <begin position="61"/>
        <end position="82"/>
    </location>
</feature>
<name>A0A8J5FUE8_ZINOF</name>
<feature type="region of interest" description="Disordered" evidence="9">
    <location>
        <begin position="351"/>
        <end position="380"/>
    </location>
</feature>
<evidence type="ECO:0000256" key="10">
    <source>
        <dbReference type="SAM" id="Phobius"/>
    </source>
</evidence>
<dbReference type="GO" id="GO:0006952">
    <property type="term" value="P:defense response"/>
    <property type="evidence" value="ECO:0007669"/>
    <property type="project" value="UniProtKB-KW"/>
</dbReference>
<keyword evidence="3 8" id="KW-0812">Transmembrane</keyword>
<reference evidence="11 12" key="1">
    <citation type="submission" date="2020-08" db="EMBL/GenBank/DDBJ databases">
        <title>Plant Genome Project.</title>
        <authorList>
            <person name="Zhang R.-G."/>
        </authorList>
    </citation>
    <scope>NUCLEOTIDE SEQUENCE [LARGE SCALE GENOMIC DNA]</scope>
    <source>
        <tissue evidence="11">Rhizome</tissue>
    </source>
</reference>
<dbReference type="GO" id="GO:0016020">
    <property type="term" value="C:membrane"/>
    <property type="evidence" value="ECO:0007669"/>
    <property type="project" value="UniProtKB-SubCell"/>
</dbReference>
<feature type="transmembrane region" description="Helical" evidence="10">
    <location>
        <begin position="19"/>
        <end position="40"/>
    </location>
</feature>
<dbReference type="PANTHER" id="PTHR31942:SF131">
    <property type="entry name" value="OS05G0183566 PROTEIN"/>
    <property type="match status" value="1"/>
</dbReference>
<dbReference type="InterPro" id="IPR004326">
    <property type="entry name" value="Mlo"/>
</dbReference>
<dbReference type="Pfam" id="PF03094">
    <property type="entry name" value="Mlo"/>
    <property type="match status" value="2"/>
</dbReference>
<organism evidence="11 12">
    <name type="scientific">Zingiber officinale</name>
    <name type="common">Ginger</name>
    <name type="synonym">Amomum zingiber</name>
    <dbReference type="NCBI Taxonomy" id="94328"/>
    <lineage>
        <taxon>Eukaryota</taxon>
        <taxon>Viridiplantae</taxon>
        <taxon>Streptophyta</taxon>
        <taxon>Embryophyta</taxon>
        <taxon>Tracheophyta</taxon>
        <taxon>Spermatophyta</taxon>
        <taxon>Magnoliopsida</taxon>
        <taxon>Liliopsida</taxon>
        <taxon>Zingiberales</taxon>
        <taxon>Zingiberaceae</taxon>
        <taxon>Zingiber</taxon>
    </lineage>
</organism>
<feature type="transmembrane region" description="Helical" evidence="10">
    <location>
        <begin position="303"/>
        <end position="328"/>
    </location>
</feature>
<keyword evidence="8" id="KW-0112">Calmodulin-binding</keyword>